<dbReference type="AlphaFoldDB" id="A0AA38GGG5"/>
<dbReference type="EMBL" id="JAHRHJ020000003">
    <property type="protein sequence ID" value="KAH9322516.1"/>
    <property type="molecule type" value="Genomic_DNA"/>
</dbReference>
<sequence>LLEELTALENVIHANKEDRTNKDISCNDEDNHNQLQWSKVSVKESHGLLRSTQELDFNIADFHFLDKVKQAYEKASCEVEKERVVEQVKEAIRPYTFTSNIVMDVLITSKQEECRLKSRFIVQEIEGQKATMKTKCKKRQCRCKFRIVMIRQEEQ</sequence>
<comment type="caution">
    <text evidence="1">The sequence shown here is derived from an EMBL/GenBank/DDBJ whole genome shotgun (WGS) entry which is preliminary data.</text>
</comment>
<keyword evidence="2" id="KW-1185">Reference proteome</keyword>
<evidence type="ECO:0000313" key="1">
    <source>
        <dbReference type="EMBL" id="KAH9322516.1"/>
    </source>
</evidence>
<gene>
    <name evidence="1" type="ORF">KI387_017155</name>
</gene>
<proteinExistence type="predicted"/>
<feature type="non-terminal residue" evidence="1">
    <location>
        <position position="155"/>
    </location>
</feature>
<evidence type="ECO:0000313" key="2">
    <source>
        <dbReference type="Proteomes" id="UP000824469"/>
    </source>
</evidence>
<dbReference type="Proteomes" id="UP000824469">
    <property type="component" value="Unassembled WGS sequence"/>
</dbReference>
<name>A0AA38GGG5_TAXCH</name>
<reference evidence="1 2" key="1">
    <citation type="journal article" date="2021" name="Nat. Plants">
        <title>The Taxus genome provides insights into paclitaxel biosynthesis.</title>
        <authorList>
            <person name="Xiong X."/>
            <person name="Gou J."/>
            <person name="Liao Q."/>
            <person name="Li Y."/>
            <person name="Zhou Q."/>
            <person name="Bi G."/>
            <person name="Li C."/>
            <person name="Du R."/>
            <person name="Wang X."/>
            <person name="Sun T."/>
            <person name="Guo L."/>
            <person name="Liang H."/>
            <person name="Lu P."/>
            <person name="Wu Y."/>
            <person name="Zhang Z."/>
            <person name="Ro D.K."/>
            <person name="Shang Y."/>
            <person name="Huang S."/>
            <person name="Yan J."/>
        </authorList>
    </citation>
    <scope>NUCLEOTIDE SEQUENCE [LARGE SCALE GENOMIC DNA]</scope>
    <source>
        <strain evidence="1">Ta-2019</strain>
    </source>
</reference>
<organism evidence="1 2">
    <name type="scientific">Taxus chinensis</name>
    <name type="common">Chinese yew</name>
    <name type="synonym">Taxus wallichiana var. chinensis</name>
    <dbReference type="NCBI Taxonomy" id="29808"/>
    <lineage>
        <taxon>Eukaryota</taxon>
        <taxon>Viridiplantae</taxon>
        <taxon>Streptophyta</taxon>
        <taxon>Embryophyta</taxon>
        <taxon>Tracheophyta</taxon>
        <taxon>Spermatophyta</taxon>
        <taxon>Pinopsida</taxon>
        <taxon>Pinidae</taxon>
        <taxon>Conifers II</taxon>
        <taxon>Cupressales</taxon>
        <taxon>Taxaceae</taxon>
        <taxon>Taxus</taxon>
    </lineage>
</organism>
<protein>
    <submittedName>
        <fullName evidence="1">Uncharacterized protein</fullName>
    </submittedName>
</protein>
<accession>A0AA38GGG5</accession>
<feature type="non-terminal residue" evidence="1">
    <location>
        <position position="1"/>
    </location>
</feature>